<evidence type="ECO:0000313" key="2">
    <source>
        <dbReference type="EMBL" id="CUK01671.1"/>
    </source>
</evidence>
<dbReference type="GeneID" id="83881501"/>
<dbReference type="STRING" id="1715693.PH7735_02482"/>
<gene>
    <name evidence="2" type="ORF">PH7735_02482</name>
</gene>
<feature type="chain" id="PRO_5006065049" evidence="1">
    <location>
        <begin position="18"/>
        <end position="232"/>
    </location>
</feature>
<protein>
    <submittedName>
        <fullName evidence="2">Uncharacterized protein</fullName>
    </submittedName>
</protein>
<dbReference type="EMBL" id="CYTW01000002">
    <property type="protein sequence ID" value="CUK01671.1"/>
    <property type="molecule type" value="Genomic_DNA"/>
</dbReference>
<dbReference type="Proteomes" id="UP000051870">
    <property type="component" value="Unassembled WGS sequence"/>
</dbReference>
<accession>A0A0P1IAJ7</accession>
<feature type="signal peptide" evidence="1">
    <location>
        <begin position="1"/>
        <end position="17"/>
    </location>
</feature>
<keyword evidence="1" id="KW-0732">Signal</keyword>
<reference evidence="3" key="1">
    <citation type="submission" date="2015-09" db="EMBL/GenBank/DDBJ databases">
        <authorList>
            <person name="Rodrigo-Torres Lidia"/>
            <person name="Arahal R.David."/>
        </authorList>
    </citation>
    <scope>NUCLEOTIDE SEQUENCE [LARGE SCALE GENOMIC DNA]</scope>
    <source>
        <strain evidence="3">CECT 7735</strain>
    </source>
</reference>
<sequence>MRLLASFLLILSTTAQAEIRDVPYHVLSERLDNRITFETLPQRPEPGFNLDHPLRSTGAWMGERFKGQSLTQRMSVSKIPHDALGQENAYRPLSIQAGPKNRNLSIAYHRGFGSNAVLPLGPEGFSNLSGRGEGALAVLFDTDQRSVGFRVHTDYAAPLGQKPDRGQITVYFMTRMGHLLETRVLSPDLGISEFGFETSDQRARIAGILITNTDPGGIAIDDILFQIEMMLF</sequence>
<name>A0A0P1IAJ7_9RHOB</name>
<dbReference type="AlphaFoldDB" id="A0A0P1IAJ7"/>
<proteinExistence type="predicted"/>
<dbReference type="RefSeq" id="WP_058311648.1">
    <property type="nucleotide sequence ID" value="NZ_CYTW01000002.1"/>
</dbReference>
<evidence type="ECO:0000256" key="1">
    <source>
        <dbReference type="SAM" id="SignalP"/>
    </source>
</evidence>
<organism evidence="2 3">
    <name type="scientific">Shimia thalassica</name>
    <dbReference type="NCBI Taxonomy" id="1715693"/>
    <lineage>
        <taxon>Bacteria</taxon>
        <taxon>Pseudomonadati</taxon>
        <taxon>Pseudomonadota</taxon>
        <taxon>Alphaproteobacteria</taxon>
        <taxon>Rhodobacterales</taxon>
        <taxon>Roseobacteraceae</taxon>
    </lineage>
</organism>
<keyword evidence="3" id="KW-1185">Reference proteome</keyword>
<evidence type="ECO:0000313" key="3">
    <source>
        <dbReference type="Proteomes" id="UP000051870"/>
    </source>
</evidence>